<dbReference type="PANTHER" id="PTHR39428">
    <property type="entry name" value="F420H(2)-DEPENDENT QUINONE REDUCTASE RV1261C"/>
    <property type="match status" value="1"/>
</dbReference>
<dbReference type="EMBL" id="QKUF01000006">
    <property type="protein sequence ID" value="PZW31101.1"/>
    <property type="molecule type" value="Genomic_DNA"/>
</dbReference>
<sequence length="137" mass="15540">MNDYNRKVIEEFRANRGKVGGPFANTPLLLLTTKGARSGKPHTTPLGYLSEGEQMLIFASYLGAPKHPAWYHNLVAHPEVTVERGDETFEARATVLEGEERERMWQKAVTAFPFLLEHQAKTSRQIPLIVLTPRERL</sequence>
<dbReference type="GO" id="GO:0005886">
    <property type="term" value="C:plasma membrane"/>
    <property type="evidence" value="ECO:0007669"/>
    <property type="project" value="TreeGrafter"/>
</dbReference>
<protein>
    <submittedName>
        <fullName evidence="3">Deazaflavin-dependent oxidoreductase (Nitroreductase family)</fullName>
    </submittedName>
</protein>
<dbReference type="OrthoDB" id="162096at2"/>
<comment type="catalytic activity">
    <reaction evidence="2">
        <text>oxidized coenzyme F420-(gamma-L-Glu)(n) + a quinol + H(+) = reduced coenzyme F420-(gamma-L-Glu)(n) + a quinone</text>
        <dbReference type="Rhea" id="RHEA:39663"/>
        <dbReference type="Rhea" id="RHEA-COMP:12939"/>
        <dbReference type="Rhea" id="RHEA-COMP:14378"/>
        <dbReference type="ChEBI" id="CHEBI:15378"/>
        <dbReference type="ChEBI" id="CHEBI:24646"/>
        <dbReference type="ChEBI" id="CHEBI:132124"/>
        <dbReference type="ChEBI" id="CHEBI:133980"/>
        <dbReference type="ChEBI" id="CHEBI:139511"/>
    </reaction>
</comment>
<comment type="caution">
    <text evidence="3">The sequence shown here is derived from an EMBL/GenBank/DDBJ whole genome shotgun (WGS) entry which is preliminary data.</text>
</comment>
<organism evidence="3 4">
    <name type="scientific">Thermosporothrix hazakensis</name>
    <dbReference type="NCBI Taxonomy" id="644383"/>
    <lineage>
        <taxon>Bacteria</taxon>
        <taxon>Bacillati</taxon>
        <taxon>Chloroflexota</taxon>
        <taxon>Ktedonobacteria</taxon>
        <taxon>Ktedonobacterales</taxon>
        <taxon>Thermosporotrichaceae</taxon>
        <taxon>Thermosporothrix</taxon>
    </lineage>
</organism>
<dbReference type="GO" id="GO:0016491">
    <property type="term" value="F:oxidoreductase activity"/>
    <property type="evidence" value="ECO:0007669"/>
    <property type="project" value="InterPro"/>
</dbReference>
<accession>A0A326UHA8</accession>
<dbReference type="InterPro" id="IPR012349">
    <property type="entry name" value="Split_barrel_FMN-bd"/>
</dbReference>
<dbReference type="PANTHER" id="PTHR39428:SF1">
    <property type="entry name" value="F420H(2)-DEPENDENT QUINONE REDUCTASE RV1261C"/>
    <property type="match status" value="1"/>
</dbReference>
<evidence type="ECO:0000313" key="3">
    <source>
        <dbReference type="EMBL" id="PZW31101.1"/>
    </source>
</evidence>
<dbReference type="Pfam" id="PF04075">
    <property type="entry name" value="F420H2_quin_red"/>
    <property type="match status" value="1"/>
</dbReference>
<dbReference type="InterPro" id="IPR004378">
    <property type="entry name" value="F420H2_quin_Rdtase"/>
</dbReference>
<dbReference type="AlphaFoldDB" id="A0A326UHA8"/>
<reference evidence="3 4" key="1">
    <citation type="submission" date="2018-06" db="EMBL/GenBank/DDBJ databases">
        <title>Genomic Encyclopedia of Archaeal and Bacterial Type Strains, Phase II (KMG-II): from individual species to whole genera.</title>
        <authorList>
            <person name="Goeker M."/>
        </authorList>
    </citation>
    <scope>NUCLEOTIDE SEQUENCE [LARGE SCALE GENOMIC DNA]</scope>
    <source>
        <strain evidence="3 4">ATCC BAA-1881</strain>
    </source>
</reference>
<dbReference type="SUPFAM" id="SSF50475">
    <property type="entry name" value="FMN-binding split barrel"/>
    <property type="match status" value="1"/>
</dbReference>
<dbReference type="RefSeq" id="WP_111321772.1">
    <property type="nucleotide sequence ID" value="NZ_BIFX01000003.1"/>
</dbReference>
<gene>
    <name evidence="3" type="ORF">EI42_02198</name>
</gene>
<dbReference type="Gene3D" id="2.30.110.10">
    <property type="entry name" value="Electron Transport, Fmn-binding Protein, Chain A"/>
    <property type="match status" value="1"/>
</dbReference>
<dbReference type="GO" id="GO:0070967">
    <property type="term" value="F:coenzyme F420 binding"/>
    <property type="evidence" value="ECO:0007669"/>
    <property type="project" value="TreeGrafter"/>
</dbReference>
<name>A0A326UHA8_THEHA</name>
<dbReference type="Proteomes" id="UP000248806">
    <property type="component" value="Unassembled WGS sequence"/>
</dbReference>
<comment type="similarity">
    <text evidence="1">Belongs to the F420H(2)-dependent quinone reductase family.</text>
</comment>
<keyword evidence="4" id="KW-1185">Reference proteome</keyword>
<evidence type="ECO:0000313" key="4">
    <source>
        <dbReference type="Proteomes" id="UP000248806"/>
    </source>
</evidence>
<evidence type="ECO:0000256" key="2">
    <source>
        <dbReference type="ARBA" id="ARBA00049106"/>
    </source>
</evidence>
<dbReference type="NCBIfam" id="TIGR00026">
    <property type="entry name" value="hi_GC_TIGR00026"/>
    <property type="match status" value="1"/>
</dbReference>
<proteinExistence type="inferred from homology"/>
<evidence type="ECO:0000256" key="1">
    <source>
        <dbReference type="ARBA" id="ARBA00008710"/>
    </source>
</evidence>